<name>A0A9J6DUB7_RHIMP</name>
<evidence type="ECO:0000256" key="1">
    <source>
        <dbReference type="ARBA" id="ARBA00004613"/>
    </source>
</evidence>
<dbReference type="GO" id="GO:0048019">
    <property type="term" value="F:receptor antagonist activity"/>
    <property type="evidence" value="ECO:0007669"/>
    <property type="project" value="TreeGrafter"/>
</dbReference>
<accession>A0A9J6DUB7</accession>
<dbReference type="GO" id="GO:0005615">
    <property type="term" value="C:extracellular space"/>
    <property type="evidence" value="ECO:0007669"/>
    <property type="project" value="TreeGrafter"/>
</dbReference>
<sequence>MTWCACSPALISSCHAGIATPGAGPALYSQARAPNALLRRMRVSARPASLRHEKRETQSCLDGSVCKAALELTSCDSETEQYFFYHDSERHVCMVRWQLDPGCLEGRNRFASATECRERCVRNIPLQGTGQNLPAECTEPVKAVPCKDGEIKRRDHPYYFEDGKCNVQSGSKCLYGPNRFVSQQECYEVCLDAAEPACRLPRLQGACRMNEKHFEYYYDNSTKTCVSWRTACLAGPNRHESLSGCIDACSPKRLQETHDDWMTPFGELRRFFRKDSNAYDADLLFNCIVTCQS</sequence>
<dbReference type="PROSITE" id="PS50279">
    <property type="entry name" value="BPTI_KUNITZ_2"/>
    <property type="match status" value="2"/>
</dbReference>
<comment type="subcellular location">
    <subcellularLocation>
        <location evidence="1">Secreted</location>
    </subcellularLocation>
</comment>
<dbReference type="GO" id="GO:0004867">
    <property type="term" value="F:serine-type endopeptidase inhibitor activity"/>
    <property type="evidence" value="ECO:0007669"/>
    <property type="project" value="InterPro"/>
</dbReference>
<dbReference type="GO" id="GO:0050431">
    <property type="term" value="F:transforming growth factor beta binding"/>
    <property type="evidence" value="ECO:0007669"/>
    <property type="project" value="TreeGrafter"/>
</dbReference>
<evidence type="ECO:0000256" key="4">
    <source>
        <dbReference type="ARBA" id="ARBA00023157"/>
    </source>
</evidence>
<organism evidence="6 7">
    <name type="scientific">Rhipicephalus microplus</name>
    <name type="common">Cattle tick</name>
    <name type="synonym">Boophilus microplus</name>
    <dbReference type="NCBI Taxonomy" id="6941"/>
    <lineage>
        <taxon>Eukaryota</taxon>
        <taxon>Metazoa</taxon>
        <taxon>Ecdysozoa</taxon>
        <taxon>Arthropoda</taxon>
        <taxon>Chelicerata</taxon>
        <taxon>Arachnida</taxon>
        <taxon>Acari</taxon>
        <taxon>Parasitiformes</taxon>
        <taxon>Ixodida</taxon>
        <taxon>Ixodoidea</taxon>
        <taxon>Ixodidae</taxon>
        <taxon>Rhipicephalinae</taxon>
        <taxon>Rhipicephalus</taxon>
        <taxon>Boophilus</taxon>
    </lineage>
</organism>
<dbReference type="InterPro" id="IPR036880">
    <property type="entry name" value="Kunitz_BPTI_sf"/>
</dbReference>
<dbReference type="EMBL" id="JABSTU010000007">
    <property type="protein sequence ID" value="KAH8025813.1"/>
    <property type="molecule type" value="Genomic_DNA"/>
</dbReference>
<proteinExistence type="predicted"/>
<keyword evidence="7" id="KW-1185">Reference proteome</keyword>
<keyword evidence="2" id="KW-0964">Secreted</keyword>
<evidence type="ECO:0000256" key="2">
    <source>
        <dbReference type="ARBA" id="ARBA00022525"/>
    </source>
</evidence>
<gene>
    <name evidence="6" type="ORF">HPB51_012135</name>
</gene>
<evidence type="ECO:0000313" key="7">
    <source>
        <dbReference type="Proteomes" id="UP000821866"/>
    </source>
</evidence>
<evidence type="ECO:0000313" key="6">
    <source>
        <dbReference type="EMBL" id="KAH8025813.1"/>
    </source>
</evidence>
<protein>
    <recommendedName>
        <fullName evidence="5">BPTI/Kunitz inhibitor domain-containing protein</fullName>
    </recommendedName>
</protein>
<keyword evidence="3" id="KW-0732">Signal</keyword>
<evidence type="ECO:0000256" key="3">
    <source>
        <dbReference type="ARBA" id="ARBA00022729"/>
    </source>
</evidence>
<dbReference type="Pfam" id="PF00014">
    <property type="entry name" value="Kunitz_BPTI"/>
    <property type="match status" value="1"/>
</dbReference>
<dbReference type="SUPFAM" id="SSF57362">
    <property type="entry name" value="BPTI-like"/>
    <property type="match status" value="3"/>
</dbReference>
<feature type="domain" description="BPTI/Kunitz inhibitor" evidence="5">
    <location>
        <begin position="66"/>
        <end position="120"/>
    </location>
</feature>
<reference evidence="6" key="1">
    <citation type="journal article" date="2020" name="Cell">
        <title>Large-Scale Comparative Analyses of Tick Genomes Elucidate Their Genetic Diversity and Vector Capacities.</title>
        <authorList>
            <consortium name="Tick Genome and Microbiome Consortium (TIGMIC)"/>
            <person name="Jia N."/>
            <person name="Wang J."/>
            <person name="Shi W."/>
            <person name="Du L."/>
            <person name="Sun Y."/>
            <person name="Zhan W."/>
            <person name="Jiang J.F."/>
            <person name="Wang Q."/>
            <person name="Zhang B."/>
            <person name="Ji P."/>
            <person name="Bell-Sakyi L."/>
            <person name="Cui X.M."/>
            <person name="Yuan T.T."/>
            <person name="Jiang B.G."/>
            <person name="Yang W.F."/>
            <person name="Lam T.T."/>
            <person name="Chang Q.C."/>
            <person name="Ding S.J."/>
            <person name="Wang X.J."/>
            <person name="Zhu J.G."/>
            <person name="Ruan X.D."/>
            <person name="Zhao L."/>
            <person name="Wei J.T."/>
            <person name="Ye R.Z."/>
            <person name="Que T.C."/>
            <person name="Du C.H."/>
            <person name="Zhou Y.H."/>
            <person name="Cheng J.X."/>
            <person name="Dai P.F."/>
            <person name="Guo W.B."/>
            <person name="Han X.H."/>
            <person name="Huang E.J."/>
            <person name="Li L.F."/>
            <person name="Wei W."/>
            <person name="Gao Y.C."/>
            <person name="Liu J.Z."/>
            <person name="Shao H.Z."/>
            <person name="Wang X."/>
            <person name="Wang C.C."/>
            <person name="Yang T.C."/>
            <person name="Huo Q.B."/>
            <person name="Li W."/>
            <person name="Chen H.Y."/>
            <person name="Chen S.E."/>
            <person name="Zhou L.G."/>
            <person name="Ni X.B."/>
            <person name="Tian J.H."/>
            <person name="Sheng Y."/>
            <person name="Liu T."/>
            <person name="Pan Y.S."/>
            <person name="Xia L.Y."/>
            <person name="Li J."/>
            <person name="Zhao F."/>
            <person name="Cao W.C."/>
        </authorList>
    </citation>
    <scope>NUCLEOTIDE SEQUENCE</scope>
    <source>
        <strain evidence="6">Rmic-2018</strain>
    </source>
</reference>
<keyword evidence="4" id="KW-1015">Disulfide bond</keyword>
<dbReference type="PANTHER" id="PTHR45938">
    <property type="entry name" value="ACP24A4-RELATED"/>
    <property type="match status" value="1"/>
</dbReference>
<evidence type="ECO:0000259" key="5">
    <source>
        <dbReference type="PROSITE" id="PS50279"/>
    </source>
</evidence>
<comment type="caution">
    <text evidence="6">The sequence shown here is derived from an EMBL/GenBank/DDBJ whole genome shotgun (WGS) entry which is preliminary data.</text>
</comment>
<reference evidence="6" key="2">
    <citation type="submission" date="2021-09" db="EMBL/GenBank/DDBJ databases">
        <authorList>
            <person name="Jia N."/>
            <person name="Wang J."/>
            <person name="Shi W."/>
            <person name="Du L."/>
            <person name="Sun Y."/>
            <person name="Zhan W."/>
            <person name="Jiang J."/>
            <person name="Wang Q."/>
            <person name="Zhang B."/>
            <person name="Ji P."/>
            <person name="Sakyi L.B."/>
            <person name="Cui X."/>
            <person name="Yuan T."/>
            <person name="Jiang B."/>
            <person name="Yang W."/>
            <person name="Lam T.T.-Y."/>
            <person name="Chang Q."/>
            <person name="Ding S."/>
            <person name="Wang X."/>
            <person name="Zhu J."/>
            <person name="Ruan X."/>
            <person name="Zhao L."/>
            <person name="Wei J."/>
            <person name="Que T."/>
            <person name="Du C."/>
            <person name="Cheng J."/>
            <person name="Dai P."/>
            <person name="Han X."/>
            <person name="Huang E."/>
            <person name="Gao Y."/>
            <person name="Liu J."/>
            <person name="Shao H."/>
            <person name="Ye R."/>
            <person name="Li L."/>
            <person name="Wei W."/>
            <person name="Wang X."/>
            <person name="Wang C."/>
            <person name="Huo Q."/>
            <person name="Li W."/>
            <person name="Guo W."/>
            <person name="Chen H."/>
            <person name="Chen S."/>
            <person name="Zhou L."/>
            <person name="Zhou L."/>
            <person name="Ni X."/>
            <person name="Tian J."/>
            <person name="Zhou Y."/>
            <person name="Sheng Y."/>
            <person name="Liu T."/>
            <person name="Pan Y."/>
            <person name="Xia L."/>
            <person name="Li J."/>
            <person name="Zhao F."/>
            <person name="Cao W."/>
        </authorList>
    </citation>
    <scope>NUCLEOTIDE SEQUENCE</scope>
    <source>
        <strain evidence="6">Rmic-2018</strain>
        <tissue evidence="6">Larvae</tissue>
    </source>
</reference>
<feature type="domain" description="BPTI/Kunitz inhibitor" evidence="5">
    <location>
        <begin position="198"/>
        <end position="249"/>
    </location>
</feature>
<dbReference type="SMART" id="SM00131">
    <property type="entry name" value="KU"/>
    <property type="match status" value="2"/>
</dbReference>
<dbReference type="Gene3D" id="4.10.410.10">
    <property type="entry name" value="Pancreatic trypsin inhibitor Kunitz domain"/>
    <property type="match status" value="2"/>
</dbReference>
<dbReference type="InterPro" id="IPR002223">
    <property type="entry name" value="Kunitz_BPTI"/>
</dbReference>
<dbReference type="Proteomes" id="UP000821866">
    <property type="component" value="Unassembled WGS sequence"/>
</dbReference>
<dbReference type="AlphaFoldDB" id="A0A9J6DUB7"/>
<dbReference type="PANTHER" id="PTHR45938:SF11">
    <property type="entry name" value="WAP, KAZAL, IMMUNOGLOBULIN, KUNITZ AND NTR DOMAIN-CONTAINING PROTEIN 2-LIKE"/>
    <property type="match status" value="1"/>
</dbReference>